<keyword evidence="4" id="KW-1185">Reference proteome</keyword>
<evidence type="ECO:0000313" key="4">
    <source>
        <dbReference type="Proteomes" id="UP001652700"/>
    </source>
</evidence>
<sequence length="510" mass="54875">MLDVPLWILGVILLGIMGIIIFSVVMCLDKCGCDEGLQGDQKGPQNNVKGTPNDIFNTSLQQGSQGYDNQAFSQENIASTSAAESVHYPQLNVSTSSAEPTVIVDNNIEHKATVHSAGHIAETSFSEFVGENSPKIHCDAVGPIGFDFSGSSTGKFSPDDDVFHKNIDSGSVRSHKEIAGPSSWEEYNKNTSRTHSDSGPSAFDSGGHTEVRLDTGSGMVNLNAEHLDSDNKIKVGWNLDQPSGSSGIHIHHIQLNEAMHSEHDSAGYEEGVNASSEIAETSFSDVDLRDLNTYPEPPIIPRVHLLKQPKSANSEHNNVDDNIKENEESFQFSGHVTETSFSEDAVQKRSSEVNAANILTSRCESGEVIRFSLNDISLNLRAFEHNRDADSRQLAIEKAADLSTNDHVAGDSRTVSANINNPVENTSTELLPTNDKQLPENKGVDFGGDGHEAGQTKTVSADISKAVHNSDAGLVHTDDKQIAVNKIPDSGGDGHKTGEINSISDDVTRL</sequence>
<evidence type="ECO:0000256" key="1">
    <source>
        <dbReference type="SAM" id="MobiDB-lite"/>
    </source>
</evidence>
<feature type="region of interest" description="Disordered" evidence="1">
    <location>
        <begin position="408"/>
        <end position="455"/>
    </location>
</feature>
<dbReference type="GeneID" id="114334259"/>
<keyword evidence="2" id="KW-0472">Membrane</keyword>
<feature type="region of interest" description="Disordered" evidence="1">
    <location>
        <begin position="173"/>
        <end position="214"/>
    </location>
</feature>
<dbReference type="KEGG" id="dvv:114334259"/>
<evidence type="ECO:0000256" key="2">
    <source>
        <dbReference type="SAM" id="Phobius"/>
    </source>
</evidence>
<feature type="compositionally biased region" description="Polar residues" evidence="1">
    <location>
        <begin position="413"/>
        <end position="436"/>
    </location>
</feature>
<feature type="compositionally biased region" description="Polar residues" evidence="1">
    <location>
        <begin position="189"/>
        <end position="199"/>
    </location>
</feature>
<dbReference type="Proteomes" id="UP001652700">
    <property type="component" value="Unplaced"/>
</dbReference>
<evidence type="ECO:0000313" key="3">
    <source>
        <dbReference type="EnsemblMetazoa" id="XP_028140097.1"/>
    </source>
</evidence>
<dbReference type="InParanoid" id="A0A6P7FZ53"/>
<feature type="compositionally biased region" description="Basic and acidic residues" evidence="1">
    <location>
        <begin position="437"/>
        <end position="454"/>
    </location>
</feature>
<feature type="transmembrane region" description="Helical" evidence="2">
    <location>
        <begin position="6"/>
        <end position="28"/>
    </location>
</feature>
<gene>
    <name evidence="5" type="primary">LOC114334259</name>
</gene>
<keyword evidence="2" id="KW-0812">Transmembrane</keyword>
<protein>
    <submittedName>
        <fullName evidence="5">Uncharacterized protein LOC114334259</fullName>
    </submittedName>
</protein>
<dbReference type="RefSeq" id="XP_028140097.1">
    <property type="nucleotide sequence ID" value="XM_028284296.1"/>
</dbReference>
<keyword evidence="2" id="KW-1133">Transmembrane helix</keyword>
<accession>A0A6P7FZ53</accession>
<proteinExistence type="predicted"/>
<name>A0A6P7FZ53_DIAVI</name>
<dbReference type="EnsemblMetazoa" id="XM_028284296.2">
    <property type="protein sequence ID" value="XP_028140097.1"/>
    <property type="gene ID" value="LOC114334259"/>
</dbReference>
<reference evidence="5" key="1">
    <citation type="submission" date="2025-04" db="UniProtKB">
        <authorList>
            <consortium name="RefSeq"/>
        </authorList>
    </citation>
    <scope>IDENTIFICATION</scope>
    <source>
        <tissue evidence="5">Whole insect</tissue>
    </source>
</reference>
<organism evidence="5">
    <name type="scientific">Diabrotica virgifera virgifera</name>
    <name type="common">western corn rootworm</name>
    <dbReference type="NCBI Taxonomy" id="50390"/>
    <lineage>
        <taxon>Eukaryota</taxon>
        <taxon>Metazoa</taxon>
        <taxon>Ecdysozoa</taxon>
        <taxon>Arthropoda</taxon>
        <taxon>Hexapoda</taxon>
        <taxon>Insecta</taxon>
        <taxon>Pterygota</taxon>
        <taxon>Neoptera</taxon>
        <taxon>Endopterygota</taxon>
        <taxon>Coleoptera</taxon>
        <taxon>Polyphaga</taxon>
        <taxon>Cucujiformia</taxon>
        <taxon>Chrysomeloidea</taxon>
        <taxon>Chrysomelidae</taxon>
        <taxon>Galerucinae</taxon>
        <taxon>Diabroticina</taxon>
        <taxon>Diabroticites</taxon>
        <taxon>Diabrotica</taxon>
    </lineage>
</organism>
<feature type="compositionally biased region" description="Polar residues" evidence="1">
    <location>
        <begin position="499"/>
        <end position="510"/>
    </location>
</feature>
<evidence type="ECO:0000313" key="5">
    <source>
        <dbReference type="RefSeq" id="XP_028140097.1"/>
    </source>
</evidence>
<dbReference type="AlphaFoldDB" id="A0A6P7FZ53"/>
<feature type="region of interest" description="Disordered" evidence="1">
    <location>
        <begin position="470"/>
        <end position="510"/>
    </location>
</feature>
<reference evidence="3" key="2">
    <citation type="submission" date="2025-05" db="UniProtKB">
        <authorList>
            <consortium name="EnsemblMetazoa"/>
        </authorList>
    </citation>
    <scope>IDENTIFICATION</scope>
</reference>